<keyword evidence="5" id="KW-0539">Nucleus</keyword>
<dbReference type="AlphaFoldDB" id="A0A9P7KLJ3"/>
<evidence type="ECO:0000256" key="2">
    <source>
        <dbReference type="ARBA" id="ARBA00022664"/>
    </source>
</evidence>
<dbReference type="PROSITE" id="PS50102">
    <property type="entry name" value="RRM"/>
    <property type="match status" value="1"/>
</dbReference>
<comment type="subcellular location">
    <subcellularLocation>
        <location evidence="1">Nucleus</location>
    </subcellularLocation>
</comment>
<dbReference type="EMBL" id="JABCKI010000014">
    <property type="protein sequence ID" value="KAG5654254.1"/>
    <property type="molecule type" value="Genomic_DNA"/>
</dbReference>
<dbReference type="Gene3D" id="1.25.40.10">
    <property type="entry name" value="Tetratricopeptide repeat domain"/>
    <property type="match status" value="2"/>
</dbReference>
<comment type="caution">
    <text evidence="8">The sequence shown here is derived from an EMBL/GenBank/DDBJ whole genome shotgun (WGS) entry which is preliminary data.</text>
</comment>
<protein>
    <recommendedName>
        <fullName evidence="7">RRM domain-containing protein</fullName>
    </recommendedName>
</protein>
<evidence type="ECO:0000313" key="9">
    <source>
        <dbReference type="Proteomes" id="UP000717328"/>
    </source>
</evidence>
<dbReference type="InterPro" id="IPR000504">
    <property type="entry name" value="RRM_dom"/>
</dbReference>
<reference evidence="8" key="1">
    <citation type="submission" date="2021-02" db="EMBL/GenBank/DDBJ databases">
        <authorList>
            <person name="Nieuwenhuis M."/>
            <person name="Van De Peppel L.J.J."/>
        </authorList>
    </citation>
    <scope>NUCLEOTIDE SEQUENCE</scope>
    <source>
        <strain evidence="8">D49</strain>
    </source>
</reference>
<dbReference type="GO" id="GO:0003723">
    <property type="term" value="F:RNA binding"/>
    <property type="evidence" value="ECO:0007669"/>
    <property type="project" value="UniProtKB-UniRule"/>
</dbReference>
<dbReference type="GO" id="GO:0008380">
    <property type="term" value="P:RNA splicing"/>
    <property type="evidence" value="ECO:0007669"/>
    <property type="project" value="UniProtKB-KW"/>
</dbReference>
<dbReference type="SUPFAM" id="SSF48452">
    <property type="entry name" value="TPR-like"/>
    <property type="match status" value="1"/>
</dbReference>
<dbReference type="Proteomes" id="UP000717328">
    <property type="component" value="Unassembled WGS sequence"/>
</dbReference>
<accession>A0A9P7KLJ3</accession>
<evidence type="ECO:0000313" key="8">
    <source>
        <dbReference type="EMBL" id="KAG5654254.1"/>
    </source>
</evidence>
<evidence type="ECO:0000256" key="3">
    <source>
        <dbReference type="ARBA" id="ARBA00022737"/>
    </source>
</evidence>
<keyword evidence="2" id="KW-0507">mRNA processing</keyword>
<feature type="domain" description="RRM" evidence="7">
    <location>
        <begin position="603"/>
        <end position="651"/>
    </location>
</feature>
<proteinExistence type="predicted"/>
<dbReference type="SMART" id="SM00386">
    <property type="entry name" value="HAT"/>
    <property type="match status" value="3"/>
</dbReference>
<dbReference type="InterPro" id="IPR012677">
    <property type="entry name" value="Nucleotide-bd_a/b_plait_sf"/>
</dbReference>
<keyword evidence="9" id="KW-1185">Reference proteome</keyword>
<keyword evidence="3" id="KW-0677">Repeat</keyword>
<evidence type="ECO:0000259" key="7">
    <source>
        <dbReference type="PROSITE" id="PS50102"/>
    </source>
</evidence>
<evidence type="ECO:0000256" key="5">
    <source>
        <dbReference type="ARBA" id="ARBA00023242"/>
    </source>
</evidence>
<dbReference type="PANTHER" id="PTHR17204">
    <property type="entry name" value="PRE-MRNA PROCESSING PROTEIN PRP39-RELATED"/>
    <property type="match status" value="1"/>
</dbReference>
<organism evidence="8 9">
    <name type="scientific">Sphagnurus paluster</name>
    <dbReference type="NCBI Taxonomy" id="117069"/>
    <lineage>
        <taxon>Eukaryota</taxon>
        <taxon>Fungi</taxon>
        <taxon>Dikarya</taxon>
        <taxon>Basidiomycota</taxon>
        <taxon>Agaricomycotina</taxon>
        <taxon>Agaricomycetes</taxon>
        <taxon>Agaricomycetidae</taxon>
        <taxon>Agaricales</taxon>
        <taxon>Tricholomatineae</taxon>
        <taxon>Lyophyllaceae</taxon>
        <taxon>Sphagnurus</taxon>
    </lineage>
</organism>
<dbReference type="GO" id="GO:0005634">
    <property type="term" value="C:nucleus"/>
    <property type="evidence" value="ECO:0007669"/>
    <property type="project" value="UniProtKB-SubCell"/>
</dbReference>
<dbReference type="PANTHER" id="PTHR17204:SF25">
    <property type="entry name" value="RRM DOMAIN-CONTAINING PROTEIN"/>
    <property type="match status" value="1"/>
</dbReference>
<evidence type="ECO:0000256" key="4">
    <source>
        <dbReference type="ARBA" id="ARBA00023187"/>
    </source>
</evidence>
<evidence type="ECO:0000256" key="6">
    <source>
        <dbReference type="PROSITE-ProRule" id="PRU00176"/>
    </source>
</evidence>
<evidence type="ECO:0000256" key="1">
    <source>
        <dbReference type="ARBA" id="ARBA00004123"/>
    </source>
</evidence>
<name>A0A9P7KLJ3_9AGAR</name>
<keyword evidence="6" id="KW-0694">RNA-binding</keyword>
<dbReference type="InterPro" id="IPR011990">
    <property type="entry name" value="TPR-like_helical_dom_sf"/>
</dbReference>
<dbReference type="OrthoDB" id="360390at2759"/>
<dbReference type="InterPro" id="IPR035979">
    <property type="entry name" value="RBD_domain_sf"/>
</dbReference>
<dbReference type="GO" id="GO:0006397">
    <property type="term" value="P:mRNA processing"/>
    <property type="evidence" value="ECO:0007669"/>
    <property type="project" value="UniProtKB-KW"/>
</dbReference>
<dbReference type="Gene3D" id="3.30.70.330">
    <property type="match status" value="1"/>
</dbReference>
<reference evidence="8" key="2">
    <citation type="submission" date="2021-10" db="EMBL/GenBank/DDBJ databases">
        <title>Phylogenomics reveals ancestral predisposition of the termite-cultivated fungus Termitomyces towards a domesticated lifestyle.</title>
        <authorList>
            <person name="Auxier B."/>
            <person name="Grum-Grzhimaylo A."/>
            <person name="Cardenas M.E."/>
            <person name="Lodge J.D."/>
            <person name="Laessoe T."/>
            <person name="Pedersen O."/>
            <person name="Smith M.E."/>
            <person name="Kuyper T.W."/>
            <person name="Franco-Molano E.A."/>
            <person name="Baroni T.J."/>
            <person name="Aanen D.K."/>
        </authorList>
    </citation>
    <scope>NUCLEOTIDE SEQUENCE</scope>
    <source>
        <strain evidence="8">D49</strain>
    </source>
</reference>
<dbReference type="InterPro" id="IPR003107">
    <property type="entry name" value="HAT"/>
</dbReference>
<dbReference type="SUPFAM" id="SSF54928">
    <property type="entry name" value="RNA-binding domain, RBD"/>
    <property type="match status" value="1"/>
</dbReference>
<sequence length="659" mass="75575">MDEAQSLEALTKVLSDLSERPYDIRLHIQHIRLAQSIEGMEAQLKSASEMLPDFLATGEHVWTFLIEDKQKSIDLETSEGVNEILEMYARAEEDYLSMPILQKHLQFLIEQHEKYAISESRPDALGDIFSTQWTRGAITEVSHLLWDLQRDWELQQLESATATDRASLADNIQLLFLARLKQPHADSEETSQYYSTFTTNHRPPEQYEALLIVASKIRTQAAKSFDRREPFETALTKSNFSLEEYARYIAAERRARNADMFVMNTLYERAIAEADKRRFNGEEGAEIALRMFWVGYCDSLRINQAGPLAEFSVLRRATRSVPGCGEIWARYIRYLERNDVSEEETEAVANIFNQAFNTKLLQPDVEQIVPVILARAGYERRRVEADPDDEDILPTLIAILENGIEMVRQASKSGDPKLRLEKHLADIYHAANLHDSAISLWETAVKFYKSSYIAWISYSDTLIKYQHHDKARKLFSDIHLKNIDWPEVVWEAWIAFEHLYGSIEELEICMDKVEKAQYQVNARRAKEAERASYEATQMAMETQATPTQVAIEAPPAAEDVPMDVDIPKERGTKREAEDASVGAHKKLKMEEKPAPLKRDRENSTVFVGDLPAGITEDELKALFKDARPFCGKVREVKITQLSDTLVATVEFFERVCYFA</sequence>
<keyword evidence="4" id="KW-0508">mRNA splicing</keyword>
<gene>
    <name evidence="8" type="ORF">H0H81_005497</name>
</gene>